<organism evidence="2 3">
    <name type="scientific">Kytococcus schroeteri</name>
    <dbReference type="NCBI Taxonomy" id="138300"/>
    <lineage>
        <taxon>Bacteria</taxon>
        <taxon>Bacillati</taxon>
        <taxon>Actinomycetota</taxon>
        <taxon>Actinomycetes</taxon>
        <taxon>Micrococcales</taxon>
        <taxon>Kytococcaceae</taxon>
        <taxon>Kytococcus</taxon>
    </lineage>
</organism>
<feature type="non-terminal residue" evidence="2">
    <location>
        <position position="1"/>
    </location>
</feature>
<keyword evidence="2" id="KW-0255">Endonuclease</keyword>
<dbReference type="AlphaFoldDB" id="A0A2I1PA05"/>
<protein>
    <submittedName>
        <fullName evidence="2">HNH endonuclease</fullName>
    </submittedName>
</protein>
<reference evidence="2 3" key="1">
    <citation type="submission" date="2017-12" db="EMBL/GenBank/DDBJ databases">
        <title>Phylogenetic diversity of female urinary microbiome.</title>
        <authorList>
            <person name="Thomas-White K."/>
            <person name="Wolfe A.J."/>
        </authorList>
    </citation>
    <scope>NUCLEOTIDE SEQUENCE [LARGE SCALE GENOMIC DNA]</scope>
    <source>
        <strain evidence="2 3">UMB1298</strain>
    </source>
</reference>
<evidence type="ECO:0000313" key="2">
    <source>
        <dbReference type="EMBL" id="PKZ41469.1"/>
    </source>
</evidence>
<dbReference type="EMBL" id="PKIZ01000013">
    <property type="protein sequence ID" value="PKZ41469.1"/>
    <property type="molecule type" value="Genomic_DNA"/>
</dbReference>
<keyword evidence="2" id="KW-0540">Nuclease</keyword>
<evidence type="ECO:0000313" key="1">
    <source>
        <dbReference type="EMBL" id="PKZ41338.1"/>
    </source>
</evidence>
<comment type="caution">
    <text evidence="2">The sequence shown here is derived from an EMBL/GenBank/DDBJ whole genome shotgun (WGS) entry which is preliminary data.</text>
</comment>
<name>A0A2I1PA05_9MICO</name>
<sequence length="25" mass="2927">PDGTIHWTSLLGQRYTTTPHDYRNP</sequence>
<dbReference type="GO" id="GO:0004519">
    <property type="term" value="F:endonuclease activity"/>
    <property type="evidence" value="ECO:0007669"/>
    <property type="project" value="UniProtKB-KW"/>
</dbReference>
<accession>A0A2I1PA05</accession>
<keyword evidence="2" id="KW-0378">Hydrolase</keyword>
<dbReference type="EMBL" id="PKIZ01000014">
    <property type="protein sequence ID" value="PKZ41338.1"/>
    <property type="molecule type" value="Genomic_DNA"/>
</dbReference>
<evidence type="ECO:0000313" key="3">
    <source>
        <dbReference type="Proteomes" id="UP000234206"/>
    </source>
</evidence>
<proteinExistence type="predicted"/>
<dbReference type="Proteomes" id="UP000234206">
    <property type="component" value="Unassembled WGS sequence"/>
</dbReference>
<keyword evidence="3" id="KW-1185">Reference proteome</keyword>
<gene>
    <name evidence="2" type="ORF">CYJ76_07900</name>
    <name evidence="1" type="ORF">CYJ76_07905</name>
</gene>